<dbReference type="AlphaFoldDB" id="A0A9W7MJJ0"/>
<dbReference type="OrthoDB" id="1937287at2759"/>
<dbReference type="Proteomes" id="UP001165190">
    <property type="component" value="Unassembled WGS sequence"/>
</dbReference>
<evidence type="ECO:0000313" key="2">
    <source>
        <dbReference type="Proteomes" id="UP001165190"/>
    </source>
</evidence>
<dbReference type="PANTHER" id="PTHR33067:SF32">
    <property type="entry name" value="ASPARTIC PEPTIDASE DDI1-TYPE DOMAIN-CONTAINING PROTEIN"/>
    <property type="match status" value="1"/>
</dbReference>
<dbReference type="PANTHER" id="PTHR33067">
    <property type="entry name" value="RNA-DIRECTED DNA POLYMERASE-RELATED"/>
    <property type="match status" value="1"/>
</dbReference>
<dbReference type="Gene3D" id="2.40.70.10">
    <property type="entry name" value="Acid Proteases"/>
    <property type="match status" value="1"/>
</dbReference>
<comment type="caution">
    <text evidence="1">The sequence shown here is derived from an EMBL/GenBank/DDBJ whole genome shotgun (WGS) entry which is preliminary data.</text>
</comment>
<proteinExistence type="predicted"/>
<accession>A0A9W7MJJ0</accession>
<protein>
    <recommendedName>
        <fullName evidence="3">Aspartic peptidase DDI1-type domain-containing protein</fullName>
    </recommendedName>
</protein>
<evidence type="ECO:0000313" key="1">
    <source>
        <dbReference type="EMBL" id="GMJ06983.1"/>
    </source>
</evidence>
<keyword evidence="2" id="KW-1185">Reference proteome</keyword>
<evidence type="ECO:0008006" key="3">
    <source>
        <dbReference type="Google" id="ProtNLM"/>
    </source>
</evidence>
<reference evidence="1" key="1">
    <citation type="submission" date="2023-05" db="EMBL/GenBank/DDBJ databases">
        <title>Genome and transcriptome analyses reveal genes involved in the formation of fine ridges on petal epidermal cells in Hibiscus trionum.</title>
        <authorList>
            <person name="Koshimizu S."/>
            <person name="Masuda S."/>
            <person name="Ishii T."/>
            <person name="Shirasu K."/>
            <person name="Hoshino A."/>
            <person name="Arita M."/>
        </authorList>
    </citation>
    <scope>NUCLEOTIDE SEQUENCE</scope>
    <source>
        <strain evidence="1">Hamamatsu line</strain>
    </source>
</reference>
<dbReference type="EMBL" id="BSYR01000046">
    <property type="protein sequence ID" value="GMJ06983.1"/>
    <property type="molecule type" value="Genomic_DNA"/>
</dbReference>
<dbReference type="InterPro" id="IPR021109">
    <property type="entry name" value="Peptidase_aspartic_dom_sf"/>
</dbReference>
<dbReference type="CDD" id="cd00303">
    <property type="entry name" value="retropepsin_like"/>
    <property type="match status" value="1"/>
</dbReference>
<organism evidence="1 2">
    <name type="scientific">Hibiscus trionum</name>
    <name type="common">Flower of an hour</name>
    <dbReference type="NCBI Taxonomy" id="183268"/>
    <lineage>
        <taxon>Eukaryota</taxon>
        <taxon>Viridiplantae</taxon>
        <taxon>Streptophyta</taxon>
        <taxon>Embryophyta</taxon>
        <taxon>Tracheophyta</taxon>
        <taxon>Spermatophyta</taxon>
        <taxon>Magnoliopsida</taxon>
        <taxon>eudicotyledons</taxon>
        <taxon>Gunneridae</taxon>
        <taxon>Pentapetalae</taxon>
        <taxon>rosids</taxon>
        <taxon>malvids</taxon>
        <taxon>Malvales</taxon>
        <taxon>Malvaceae</taxon>
        <taxon>Malvoideae</taxon>
        <taxon>Hibiscus</taxon>
    </lineage>
</organism>
<gene>
    <name evidence="1" type="ORF">HRI_004367500</name>
</gene>
<name>A0A9W7MJJ0_HIBTR</name>
<sequence length="210" mass="23624">MPTYAKFLKDIVTKKRKVEKQETVAIAEECYSIWSKLPPKRKDPSSFAIPCSIGDKFVGRALCDLGSSVNLMPKSIFLKLGIREAQPTKVVLQLADHSHVRPEGRIEDVVVKVDIFIFLDDFLILDCEADSNTPIILGRPFLATERALIDCEKGEFTMRVADQTVTINIHDTLKYADNPGVCQYMDATAQNVTDEFCCSNEIQMEEFEAL</sequence>